<feature type="region of interest" description="Disordered" evidence="1">
    <location>
        <begin position="463"/>
        <end position="486"/>
    </location>
</feature>
<feature type="compositionally biased region" description="Low complexity" evidence="1">
    <location>
        <begin position="464"/>
        <end position="482"/>
    </location>
</feature>
<dbReference type="InParanoid" id="A0A804PAE1"/>
<name>A0A804PAE1_MAIZE</name>
<dbReference type="Pfam" id="PF08224">
    <property type="entry name" value="DUF1719"/>
    <property type="match status" value="1"/>
</dbReference>
<accession>A0A804PAE1</accession>
<protein>
    <submittedName>
        <fullName evidence="2">Uncharacterized protein</fullName>
    </submittedName>
</protein>
<dbReference type="KEGG" id="zma:103626122"/>
<sequence length="541" mass="61136">MTEMVSSVLVQETVSQILSGIVRRYEGKENSTPNDDLERLEMAHIKLEAVLETSSRWQITTGSPLSRWRKKLKRAAQECDDTLCEHKKMVLEEEETEQEVRNSSFPRRLAHATRSFVFSALGRRSNDGECSSSRSAVVRRFEWFADSASEFLRFVELGGTPSCRRHMPLASFARHLFAGKELQHRIVGGDEHEERHSSLLWLAPFVTEEHGTEACLVLIKKDRGGDTLGVGGSFFFSVILQLSESTDMVGTAVECLNLFPAHFQPAADTIRKELTQLPTTQDFSWAPYAGHWHKRHWDDLHSFSTRWFRPDPLCCKQQQHGQHSRCTADAALGSVVEVNLQCQISLLPSEHNNGHRTTSPSPTSEGRGRHPLRDRQDLEAGLLFSPHGSSESMLPPPADTASSTTVSVHGGEQHTGVTLEQLEEIVLPRAVDHFQRNTEATVYQTLWKAVHGAAYIHFAKPATGSAEAAPPGARRASRGASSWRRRRKLQVRRRREDLELHRQTRVISHVLDLWGAHAPVELRGLVLNWIRKEKERQCLRF</sequence>
<dbReference type="PANTHER" id="PTHR33377">
    <property type="entry name" value="OS10G0134700 PROTEIN-RELATED"/>
    <property type="match status" value="1"/>
</dbReference>
<proteinExistence type="predicted"/>
<reference evidence="2" key="2">
    <citation type="submission" date="2019-07" db="EMBL/GenBank/DDBJ databases">
        <authorList>
            <person name="Seetharam A."/>
            <person name="Woodhouse M."/>
            <person name="Cannon E."/>
        </authorList>
    </citation>
    <scope>NUCLEOTIDE SEQUENCE [LARGE SCALE GENOMIC DNA]</scope>
    <source>
        <strain evidence="2">cv. B73</strain>
    </source>
</reference>
<dbReference type="FunCoup" id="A0A804PAE1">
    <property type="interactions" value="1112"/>
</dbReference>
<dbReference type="AlphaFoldDB" id="A0A804PAE1"/>
<reference evidence="3" key="1">
    <citation type="journal article" date="2009" name="Science">
        <title>The B73 maize genome: complexity, diversity, and dynamics.</title>
        <authorList>
            <person name="Schnable P.S."/>
            <person name="Ware D."/>
            <person name="Fulton R.S."/>
            <person name="Stein J.C."/>
            <person name="Wei F."/>
            <person name="Pasternak S."/>
            <person name="Liang C."/>
            <person name="Zhang J."/>
            <person name="Fulton L."/>
            <person name="Graves T.A."/>
            <person name="Minx P."/>
            <person name="Reily A.D."/>
            <person name="Courtney L."/>
            <person name="Kruchowski S.S."/>
            <person name="Tomlinson C."/>
            <person name="Strong C."/>
            <person name="Delehaunty K."/>
            <person name="Fronick C."/>
            <person name="Courtney B."/>
            <person name="Rock S.M."/>
            <person name="Belter E."/>
            <person name="Du F."/>
            <person name="Kim K."/>
            <person name="Abbott R.M."/>
            <person name="Cotton M."/>
            <person name="Levy A."/>
            <person name="Marchetto P."/>
            <person name="Ochoa K."/>
            <person name="Jackson S.M."/>
            <person name="Gillam B."/>
            <person name="Chen W."/>
            <person name="Yan L."/>
            <person name="Higginbotham J."/>
            <person name="Cardenas M."/>
            <person name="Waligorski J."/>
            <person name="Applebaum E."/>
            <person name="Phelps L."/>
            <person name="Falcone J."/>
            <person name="Kanchi K."/>
            <person name="Thane T."/>
            <person name="Scimone A."/>
            <person name="Thane N."/>
            <person name="Henke J."/>
            <person name="Wang T."/>
            <person name="Ruppert J."/>
            <person name="Shah N."/>
            <person name="Rotter K."/>
            <person name="Hodges J."/>
            <person name="Ingenthron E."/>
            <person name="Cordes M."/>
            <person name="Kohlberg S."/>
            <person name="Sgro J."/>
            <person name="Delgado B."/>
            <person name="Mead K."/>
            <person name="Chinwalla A."/>
            <person name="Leonard S."/>
            <person name="Crouse K."/>
            <person name="Collura K."/>
            <person name="Kudrna D."/>
            <person name="Currie J."/>
            <person name="He R."/>
            <person name="Angelova A."/>
            <person name="Rajasekar S."/>
            <person name="Mueller T."/>
            <person name="Lomeli R."/>
            <person name="Scara G."/>
            <person name="Ko A."/>
            <person name="Delaney K."/>
            <person name="Wissotski M."/>
            <person name="Lopez G."/>
            <person name="Campos D."/>
            <person name="Braidotti M."/>
            <person name="Ashley E."/>
            <person name="Golser W."/>
            <person name="Kim H."/>
            <person name="Lee S."/>
            <person name="Lin J."/>
            <person name="Dujmic Z."/>
            <person name="Kim W."/>
            <person name="Talag J."/>
            <person name="Zuccolo A."/>
            <person name="Fan C."/>
            <person name="Sebastian A."/>
            <person name="Kramer M."/>
            <person name="Spiegel L."/>
            <person name="Nascimento L."/>
            <person name="Zutavern T."/>
            <person name="Miller B."/>
            <person name="Ambroise C."/>
            <person name="Muller S."/>
            <person name="Spooner W."/>
            <person name="Narechania A."/>
            <person name="Ren L."/>
            <person name="Wei S."/>
            <person name="Kumari S."/>
            <person name="Faga B."/>
            <person name="Levy M.J."/>
            <person name="McMahan L."/>
            <person name="Van Buren P."/>
            <person name="Vaughn M.W."/>
            <person name="Ying K."/>
            <person name="Yeh C.-T."/>
            <person name="Emrich S.J."/>
            <person name="Jia Y."/>
            <person name="Kalyanaraman A."/>
            <person name="Hsia A.-P."/>
            <person name="Barbazuk W.B."/>
            <person name="Baucom R.S."/>
            <person name="Brutnell T.P."/>
            <person name="Carpita N.C."/>
            <person name="Chaparro C."/>
            <person name="Chia J.-M."/>
            <person name="Deragon J.-M."/>
            <person name="Estill J.C."/>
            <person name="Fu Y."/>
            <person name="Jeddeloh J.A."/>
            <person name="Han Y."/>
            <person name="Lee H."/>
            <person name="Li P."/>
            <person name="Lisch D.R."/>
            <person name="Liu S."/>
            <person name="Liu Z."/>
            <person name="Nagel D.H."/>
            <person name="McCann M.C."/>
            <person name="SanMiguel P."/>
            <person name="Myers A.M."/>
            <person name="Nettleton D."/>
            <person name="Nguyen J."/>
            <person name="Penning B.W."/>
            <person name="Ponnala L."/>
            <person name="Schneider K.L."/>
            <person name="Schwartz D.C."/>
            <person name="Sharma A."/>
            <person name="Soderlund C."/>
            <person name="Springer N.M."/>
            <person name="Sun Q."/>
            <person name="Wang H."/>
            <person name="Waterman M."/>
            <person name="Westerman R."/>
            <person name="Wolfgruber T.K."/>
            <person name="Yang L."/>
            <person name="Yu Y."/>
            <person name="Zhang L."/>
            <person name="Zhou S."/>
            <person name="Zhu Q."/>
            <person name="Bennetzen J.L."/>
            <person name="Dawe R.K."/>
            <person name="Jiang J."/>
            <person name="Jiang N."/>
            <person name="Presting G.G."/>
            <person name="Wessler S.R."/>
            <person name="Aluru S."/>
            <person name="Martienssen R.A."/>
            <person name="Clifton S.W."/>
            <person name="McCombie W.R."/>
            <person name="Wing R.A."/>
            <person name="Wilson R.K."/>
        </authorList>
    </citation>
    <scope>NUCLEOTIDE SEQUENCE [LARGE SCALE GENOMIC DNA]</scope>
    <source>
        <strain evidence="3">cv. B73</strain>
    </source>
</reference>
<feature type="compositionally biased region" description="Polar residues" evidence="1">
    <location>
        <begin position="355"/>
        <end position="364"/>
    </location>
</feature>
<evidence type="ECO:0000313" key="3">
    <source>
        <dbReference type="Proteomes" id="UP000007305"/>
    </source>
</evidence>
<evidence type="ECO:0000256" key="1">
    <source>
        <dbReference type="SAM" id="MobiDB-lite"/>
    </source>
</evidence>
<reference evidence="2" key="3">
    <citation type="submission" date="2021-05" db="UniProtKB">
        <authorList>
            <consortium name="EnsemblPlants"/>
        </authorList>
    </citation>
    <scope>IDENTIFICATION</scope>
    <source>
        <strain evidence="2">cv. B73</strain>
    </source>
</reference>
<feature type="region of interest" description="Disordered" evidence="1">
    <location>
        <begin position="383"/>
        <end position="413"/>
    </location>
</feature>
<dbReference type="InterPro" id="IPR013181">
    <property type="entry name" value="DUF1719"/>
</dbReference>
<organism evidence="2 3">
    <name type="scientific">Zea mays</name>
    <name type="common">Maize</name>
    <dbReference type="NCBI Taxonomy" id="4577"/>
    <lineage>
        <taxon>Eukaryota</taxon>
        <taxon>Viridiplantae</taxon>
        <taxon>Streptophyta</taxon>
        <taxon>Embryophyta</taxon>
        <taxon>Tracheophyta</taxon>
        <taxon>Spermatophyta</taxon>
        <taxon>Magnoliopsida</taxon>
        <taxon>Liliopsida</taxon>
        <taxon>Poales</taxon>
        <taxon>Poaceae</taxon>
        <taxon>PACMAD clade</taxon>
        <taxon>Panicoideae</taxon>
        <taxon>Andropogonodae</taxon>
        <taxon>Andropogoneae</taxon>
        <taxon>Tripsacinae</taxon>
        <taxon>Zea</taxon>
    </lineage>
</organism>
<dbReference type="SMART" id="SM01157">
    <property type="entry name" value="DUF1719"/>
    <property type="match status" value="1"/>
</dbReference>
<evidence type="ECO:0000313" key="2">
    <source>
        <dbReference type="EnsemblPlants" id="Zm00001eb220680_P001"/>
    </source>
</evidence>
<dbReference type="OrthoDB" id="678682at2759"/>
<keyword evidence="3" id="KW-1185">Reference proteome</keyword>
<dbReference type="RefSeq" id="XP_008644724.1">
    <property type="nucleotide sequence ID" value="XM_008646502.3"/>
</dbReference>
<dbReference type="EnsemblPlants" id="Zm00001eb220680_T001">
    <property type="protein sequence ID" value="Zm00001eb220680_P001"/>
    <property type="gene ID" value="Zm00001eb220680"/>
</dbReference>
<feature type="region of interest" description="Disordered" evidence="1">
    <location>
        <begin position="349"/>
        <end position="371"/>
    </location>
</feature>
<gene>
    <name evidence="2" type="primary">LOC103626122</name>
</gene>
<dbReference type="Proteomes" id="UP000007305">
    <property type="component" value="Chromosome 5"/>
</dbReference>
<dbReference type="GeneID" id="103626122"/>
<dbReference type="Gramene" id="Zm00001eb220680_T001">
    <property type="protein sequence ID" value="Zm00001eb220680_P001"/>
    <property type="gene ID" value="Zm00001eb220680"/>
</dbReference>
<dbReference type="PANTHER" id="PTHR33377:SF99">
    <property type="entry name" value="OSJNBB0004G23.8-LIKE PROTEIN"/>
    <property type="match status" value="1"/>
</dbReference>